<dbReference type="OrthoDB" id="514638at2759"/>
<reference evidence="2" key="2">
    <citation type="submission" date="2020-11" db="EMBL/GenBank/DDBJ databases">
        <authorList>
            <person name="Cecchin M."/>
            <person name="Marcolungo L."/>
            <person name="Rossato M."/>
            <person name="Girolomoni L."/>
            <person name="Cosentino E."/>
            <person name="Cuine S."/>
            <person name="Li-Beisson Y."/>
            <person name="Delledonne M."/>
            <person name="Ballottari M."/>
        </authorList>
    </citation>
    <scope>NUCLEOTIDE SEQUENCE</scope>
    <source>
        <strain evidence="2">211/11P</strain>
        <tissue evidence="2">Whole cell</tissue>
    </source>
</reference>
<feature type="chain" id="PRO_5039632625" evidence="1">
    <location>
        <begin position="16"/>
        <end position="139"/>
    </location>
</feature>
<dbReference type="EMBL" id="SIDB01000003">
    <property type="protein sequence ID" value="KAI3434416.1"/>
    <property type="molecule type" value="Genomic_DNA"/>
</dbReference>
<protein>
    <submittedName>
        <fullName evidence="2">Uncharacterized protein</fullName>
    </submittedName>
</protein>
<sequence length="139" mass="13605">MMAACLLLCRQGAAAAGLTFGTPELTAMRLADLAAEVACLAGGQGGAGREAGVQNSISRMLGRGGAAMKALTGGVSTALLAHLLLGCACHEAQQQASLALRRCGGGDLEAEVGALAGQLGGPGGFGVQALAQHHAARVQ</sequence>
<dbReference type="AlphaFoldDB" id="A0A9D4TTM0"/>
<feature type="signal peptide" evidence="1">
    <location>
        <begin position="1"/>
        <end position="15"/>
    </location>
</feature>
<evidence type="ECO:0000256" key="1">
    <source>
        <dbReference type="SAM" id="SignalP"/>
    </source>
</evidence>
<comment type="caution">
    <text evidence="2">The sequence shown here is derived from an EMBL/GenBank/DDBJ whole genome shotgun (WGS) entry which is preliminary data.</text>
</comment>
<evidence type="ECO:0000313" key="2">
    <source>
        <dbReference type="EMBL" id="KAI3434416.1"/>
    </source>
</evidence>
<proteinExistence type="predicted"/>
<organism evidence="2 3">
    <name type="scientific">Chlorella vulgaris</name>
    <name type="common">Green alga</name>
    <dbReference type="NCBI Taxonomy" id="3077"/>
    <lineage>
        <taxon>Eukaryota</taxon>
        <taxon>Viridiplantae</taxon>
        <taxon>Chlorophyta</taxon>
        <taxon>core chlorophytes</taxon>
        <taxon>Trebouxiophyceae</taxon>
        <taxon>Chlorellales</taxon>
        <taxon>Chlorellaceae</taxon>
        <taxon>Chlorella clade</taxon>
        <taxon>Chlorella</taxon>
    </lineage>
</organism>
<evidence type="ECO:0000313" key="3">
    <source>
        <dbReference type="Proteomes" id="UP001055712"/>
    </source>
</evidence>
<dbReference type="Proteomes" id="UP001055712">
    <property type="component" value="Unassembled WGS sequence"/>
</dbReference>
<accession>A0A9D4TTM0</accession>
<keyword evidence="1" id="KW-0732">Signal</keyword>
<keyword evidence="3" id="KW-1185">Reference proteome</keyword>
<gene>
    <name evidence="2" type="ORF">D9Q98_002494</name>
</gene>
<name>A0A9D4TTM0_CHLVU</name>
<reference evidence="2" key="1">
    <citation type="journal article" date="2019" name="Plant J.">
        <title>Chlorella vulgaris genome assembly and annotation reveals the molecular basis for metabolic acclimation to high light conditions.</title>
        <authorList>
            <person name="Cecchin M."/>
            <person name="Marcolungo L."/>
            <person name="Rossato M."/>
            <person name="Girolomoni L."/>
            <person name="Cosentino E."/>
            <person name="Cuine S."/>
            <person name="Li-Beisson Y."/>
            <person name="Delledonne M."/>
            <person name="Ballottari M."/>
        </authorList>
    </citation>
    <scope>NUCLEOTIDE SEQUENCE</scope>
    <source>
        <strain evidence="2">211/11P</strain>
    </source>
</reference>